<keyword evidence="3" id="KW-0456">Lyase</keyword>
<feature type="transmembrane region" description="Helical" evidence="1">
    <location>
        <begin position="202"/>
        <end position="229"/>
    </location>
</feature>
<dbReference type="Proteomes" id="UP000015347">
    <property type="component" value="Unassembled WGS sequence"/>
</dbReference>
<keyword evidence="1" id="KW-1133">Transmembrane helix</keyword>
<dbReference type="GO" id="GO:0035556">
    <property type="term" value="P:intracellular signal transduction"/>
    <property type="evidence" value="ECO:0007669"/>
    <property type="project" value="InterPro"/>
</dbReference>
<keyword evidence="4" id="KW-1185">Reference proteome</keyword>
<proteinExistence type="predicted"/>
<feature type="domain" description="Guanylate cyclase" evidence="2">
    <location>
        <begin position="16"/>
        <end position="130"/>
    </location>
</feature>
<dbReference type="AlphaFoldDB" id="S9QRF2"/>
<dbReference type="InterPro" id="IPR029787">
    <property type="entry name" value="Nucleotide_cyclase"/>
</dbReference>
<dbReference type="Pfam" id="PF00211">
    <property type="entry name" value="Guanylate_cyc"/>
    <property type="match status" value="1"/>
</dbReference>
<comment type="caution">
    <text evidence="3">The sequence shown here is derived from an EMBL/GenBank/DDBJ whole genome shotgun (WGS) entry which is preliminary data.</text>
</comment>
<dbReference type="PANTHER" id="PTHR43081:SF19">
    <property type="entry name" value="PH-SENSITIVE ADENYLATE CYCLASE RV1264"/>
    <property type="match status" value="1"/>
</dbReference>
<dbReference type="CDD" id="cd07302">
    <property type="entry name" value="CHD"/>
    <property type="match status" value="1"/>
</dbReference>
<dbReference type="SUPFAM" id="SSF55073">
    <property type="entry name" value="Nucleotide cyclase"/>
    <property type="match status" value="1"/>
</dbReference>
<dbReference type="Gene3D" id="3.30.70.1230">
    <property type="entry name" value="Nucleotide cyclase"/>
    <property type="match status" value="1"/>
</dbReference>
<reference evidence="4" key="1">
    <citation type="journal article" date="2014" name="Stand. Genomic Sci.">
        <title>Genome sequence of the exopolysaccharide-producing Salipiger mucosus type strain (DSM 16094(T)), a moderately halophilic member of the Roseobacter clade.</title>
        <authorList>
            <person name="Riedel T."/>
            <person name="Spring S."/>
            <person name="Fiebig A."/>
            <person name="Petersen J."/>
            <person name="Kyrpides N.C."/>
            <person name="Goker M."/>
            <person name="Klenk H.P."/>
        </authorList>
    </citation>
    <scope>NUCLEOTIDE SEQUENCE [LARGE SCALE GENOMIC DNA]</scope>
    <source>
        <strain evidence="4">DSM 16094</strain>
    </source>
</reference>
<protein>
    <submittedName>
        <fullName evidence="3">Adenylate cyclase</fullName>
        <ecNumber evidence="3">4.6.1.1</ecNumber>
    </submittedName>
</protein>
<dbReference type="STRING" id="1123237.Salmuc_01751"/>
<dbReference type="InterPro" id="IPR050697">
    <property type="entry name" value="Adenylyl/Guanylyl_Cyclase_3/4"/>
</dbReference>
<dbReference type="GO" id="GO:0004016">
    <property type="term" value="F:adenylate cyclase activity"/>
    <property type="evidence" value="ECO:0007669"/>
    <property type="project" value="UniProtKB-EC"/>
</dbReference>
<evidence type="ECO:0000259" key="2">
    <source>
        <dbReference type="PROSITE" id="PS50125"/>
    </source>
</evidence>
<evidence type="ECO:0000256" key="1">
    <source>
        <dbReference type="SAM" id="Phobius"/>
    </source>
</evidence>
<organism evidence="3 4">
    <name type="scientific">Salipiger mucosus DSM 16094</name>
    <dbReference type="NCBI Taxonomy" id="1123237"/>
    <lineage>
        <taxon>Bacteria</taxon>
        <taxon>Pseudomonadati</taxon>
        <taxon>Pseudomonadota</taxon>
        <taxon>Alphaproteobacteria</taxon>
        <taxon>Rhodobacterales</taxon>
        <taxon>Roseobacteraceae</taxon>
        <taxon>Salipiger</taxon>
    </lineage>
</organism>
<dbReference type="RefSeq" id="WP_021119981.1">
    <property type="nucleotide sequence ID" value="NZ_KE557274.1"/>
</dbReference>
<accession>S9QRF2</accession>
<dbReference type="InterPro" id="IPR001054">
    <property type="entry name" value="A/G_cyclase"/>
</dbReference>
<dbReference type="PROSITE" id="PS50125">
    <property type="entry name" value="GUANYLATE_CYCLASE_2"/>
    <property type="match status" value="1"/>
</dbReference>
<keyword evidence="1" id="KW-0812">Transmembrane</keyword>
<name>S9QRF2_9RHOB</name>
<evidence type="ECO:0000313" key="4">
    <source>
        <dbReference type="Proteomes" id="UP000015347"/>
    </source>
</evidence>
<dbReference type="GO" id="GO:0006171">
    <property type="term" value="P:cAMP biosynthetic process"/>
    <property type="evidence" value="ECO:0007669"/>
    <property type="project" value="TreeGrafter"/>
</dbReference>
<dbReference type="OrthoDB" id="54411at2"/>
<dbReference type="HOGENOM" id="CLU_1110776_0_0_5"/>
<sequence>MKRPKAVRKESRKLSIIFAADVAGYSRLMANDEDRTLALLERSRRYIDKTIAEHRGRIANTAGDSVIAVFESATEALTCSLKIQQKLTKENEKLSPDKRLMFRVGLHMGEIYTRGSDVLGSGVNLAARLEGYTDPGAICMSEIFLSIVDKSVSGLPIADLGHVQLKNIDTPVRAFEMLSERAERGGIEFRNQTRMTAQKRKVFVLAASLGVVVVSALVAVSLAISLATVNEMAEKNKPPRYRIEDNLTRE</sequence>
<gene>
    <name evidence="3" type="ORF">Salmuc_01751</name>
</gene>
<dbReference type="eggNOG" id="COG2114">
    <property type="taxonomic scope" value="Bacteria"/>
</dbReference>
<keyword evidence="1" id="KW-0472">Membrane</keyword>
<dbReference type="PANTHER" id="PTHR43081">
    <property type="entry name" value="ADENYLATE CYCLASE, TERMINAL-DIFFERENTIATION SPECIFIC-RELATED"/>
    <property type="match status" value="1"/>
</dbReference>
<evidence type="ECO:0000313" key="3">
    <source>
        <dbReference type="EMBL" id="EPX83976.1"/>
    </source>
</evidence>
<dbReference type="EMBL" id="APVH01000013">
    <property type="protein sequence ID" value="EPX83976.1"/>
    <property type="molecule type" value="Genomic_DNA"/>
</dbReference>
<dbReference type="EC" id="4.6.1.1" evidence="3"/>